<evidence type="ECO:0000313" key="1">
    <source>
        <dbReference type="EMBL" id="CAH0368125.1"/>
    </source>
</evidence>
<reference evidence="1" key="1">
    <citation type="submission" date="2021-11" db="EMBL/GenBank/DDBJ databases">
        <authorList>
            <consortium name="Genoscope - CEA"/>
            <person name="William W."/>
        </authorList>
    </citation>
    <scope>NUCLEOTIDE SEQUENCE</scope>
</reference>
<proteinExistence type="predicted"/>
<gene>
    <name evidence="1" type="ORF">PECAL_2P11750</name>
</gene>
<dbReference type="AlphaFoldDB" id="A0A8J2WW45"/>
<accession>A0A8J2WW45</accession>
<dbReference type="EMBL" id="CAKKNE010000002">
    <property type="protein sequence ID" value="CAH0368125.1"/>
    <property type="molecule type" value="Genomic_DNA"/>
</dbReference>
<evidence type="ECO:0000313" key="2">
    <source>
        <dbReference type="Proteomes" id="UP000789595"/>
    </source>
</evidence>
<comment type="caution">
    <text evidence="1">The sequence shown here is derived from an EMBL/GenBank/DDBJ whole genome shotgun (WGS) entry which is preliminary data.</text>
</comment>
<dbReference type="Proteomes" id="UP000789595">
    <property type="component" value="Unassembled WGS sequence"/>
</dbReference>
<name>A0A8J2WW45_9STRA</name>
<keyword evidence="2" id="KW-1185">Reference proteome</keyword>
<sequence length="252" mass="26351">MTAVITTTSPSVFRTSCGPGQMIRSNSFFIPSTTPKPSEYARASSSFCVSSTAVSTMDCRTFFCSVASKTSFGFVALRSSSAALALIRSRMSAYWSASTAGASSTVSVAVSKISTAAASSSGCSSPGRSSLSRVRPGMLESGSGFDDEASCVCLWRGAARRGRGAKVVARCASRTNKKLVAGLRRRVGGAICAAAAAWRCVVSLQGWLRDRCGQLWSAPAKVAVCAASEQVCRRLNEVSVCLPGTLQWHLVV</sequence>
<feature type="non-terminal residue" evidence="1">
    <location>
        <position position="252"/>
    </location>
</feature>
<protein>
    <submittedName>
        <fullName evidence="1">Uncharacterized protein</fullName>
    </submittedName>
</protein>
<organism evidence="1 2">
    <name type="scientific">Pelagomonas calceolata</name>
    <dbReference type="NCBI Taxonomy" id="35677"/>
    <lineage>
        <taxon>Eukaryota</taxon>
        <taxon>Sar</taxon>
        <taxon>Stramenopiles</taxon>
        <taxon>Ochrophyta</taxon>
        <taxon>Pelagophyceae</taxon>
        <taxon>Pelagomonadales</taxon>
        <taxon>Pelagomonadaceae</taxon>
        <taxon>Pelagomonas</taxon>
    </lineage>
</organism>